<accession>A0A2I1IMY1</accession>
<dbReference type="InterPro" id="IPR028082">
    <property type="entry name" value="Peripla_BP_I"/>
</dbReference>
<organism evidence="6 7">
    <name type="scientific">Winkia neuii</name>
    <dbReference type="NCBI Taxonomy" id="33007"/>
    <lineage>
        <taxon>Bacteria</taxon>
        <taxon>Bacillati</taxon>
        <taxon>Actinomycetota</taxon>
        <taxon>Actinomycetes</taxon>
        <taxon>Actinomycetales</taxon>
        <taxon>Actinomycetaceae</taxon>
        <taxon>Winkia</taxon>
    </lineage>
</organism>
<keyword evidence="7" id="KW-1185">Reference proteome</keyword>
<evidence type="ECO:0000313" key="7">
    <source>
        <dbReference type="Proteomes" id="UP000235122"/>
    </source>
</evidence>
<name>A0A2I1IMY1_9ACTO</name>
<dbReference type="PANTHER" id="PTHR30146">
    <property type="entry name" value="LACI-RELATED TRANSCRIPTIONAL REPRESSOR"/>
    <property type="match status" value="1"/>
</dbReference>
<dbReference type="AlphaFoldDB" id="A0A2I1IMY1"/>
<dbReference type="PANTHER" id="PTHR30146:SF148">
    <property type="entry name" value="HTH-TYPE TRANSCRIPTIONAL REPRESSOR PURR-RELATED"/>
    <property type="match status" value="1"/>
</dbReference>
<dbReference type="CDD" id="cd01392">
    <property type="entry name" value="HTH_LacI"/>
    <property type="match status" value="1"/>
</dbReference>
<evidence type="ECO:0000256" key="4">
    <source>
        <dbReference type="ARBA" id="ARBA00023163"/>
    </source>
</evidence>
<dbReference type="GO" id="GO:0003700">
    <property type="term" value="F:DNA-binding transcription factor activity"/>
    <property type="evidence" value="ECO:0007669"/>
    <property type="project" value="TreeGrafter"/>
</dbReference>
<dbReference type="InterPro" id="IPR046335">
    <property type="entry name" value="LacI/GalR-like_sensor"/>
</dbReference>
<keyword evidence="2" id="KW-0805">Transcription regulation</keyword>
<dbReference type="STRING" id="33007.HMPREF3198_01149"/>
<dbReference type="SUPFAM" id="SSF53822">
    <property type="entry name" value="Periplasmic binding protein-like I"/>
    <property type="match status" value="1"/>
</dbReference>
<dbReference type="Gene3D" id="1.10.260.40">
    <property type="entry name" value="lambda repressor-like DNA-binding domains"/>
    <property type="match status" value="1"/>
</dbReference>
<evidence type="ECO:0000313" key="6">
    <source>
        <dbReference type="EMBL" id="PKY72498.1"/>
    </source>
</evidence>
<sequence length="335" mass="35331">MSLMARKVTQQDVADLACVSRGLVSMALHDSPKIRPETKKRVAEAAAKLGYRPNAAAAMLASSKSGLVGLILPNLSNNFFDSVVSGVREVAKDSGKLVLVSDSGTDVATEVFAAWKFVDLSVDALILVSPLMAKAQLIELGKHVPVVVVGRTSPDPCVPAVYADPVPIMRQIVSHLVKAGWEHLIYINYSEGAGELGARDRRDAFLASVKASSQVTYELAVVSHSGVGHLLDGKLASHQKVAFVAHNDMLALAILSGLTVRGKRVGQDVGLVGYDNIPMAAAPEINLTTVDQKGASLGCLALMRALGGRREQQIVKAGELVVRASSGGENPKKSK</sequence>
<comment type="caution">
    <text evidence="6">The sequence shown here is derived from an EMBL/GenBank/DDBJ whole genome shotgun (WGS) entry which is preliminary data.</text>
</comment>
<dbReference type="SMART" id="SM00354">
    <property type="entry name" value="HTH_LACI"/>
    <property type="match status" value="1"/>
</dbReference>
<protein>
    <submittedName>
        <fullName evidence="6">LacI family transcriptional regulator</fullName>
    </submittedName>
</protein>
<dbReference type="RefSeq" id="WP_034490427.1">
    <property type="nucleotide sequence ID" value="NZ_JASOXK010000007.1"/>
</dbReference>
<gene>
    <name evidence="6" type="ORF">CYJ19_06565</name>
</gene>
<dbReference type="SUPFAM" id="SSF47413">
    <property type="entry name" value="lambda repressor-like DNA-binding domains"/>
    <property type="match status" value="1"/>
</dbReference>
<dbReference type="Pfam" id="PF13377">
    <property type="entry name" value="Peripla_BP_3"/>
    <property type="match status" value="1"/>
</dbReference>
<dbReference type="GO" id="GO:0000976">
    <property type="term" value="F:transcription cis-regulatory region binding"/>
    <property type="evidence" value="ECO:0007669"/>
    <property type="project" value="TreeGrafter"/>
</dbReference>
<reference evidence="6 7" key="1">
    <citation type="submission" date="2017-12" db="EMBL/GenBank/DDBJ databases">
        <title>Phylogenetic diversity of female urinary microbiome.</title>
        <authorList>
            <person name="Thomas-White K."/>
            <person name="Wolfe A.J."/>
        </authorList>
    </citation>
    <scope>NUCLEOTIDE SEQUENCE [LARGE SCALE GENOMIC DNA]</scope>
    <source>
        <strain evidence="6 7">UMB0402</strain>
    </source>
</reference>
<dbReference type="CDD" id="cd06267">
    <property type="entry name" value="PBP1_LacI_sugar_binding-like"/>
    <property type="match status" value="1"/>
</dbReference>
<dbReference type="Gene3D" id="3.40.50.2300">
    <property type="match status" value="2"/>
</dbReference>
<dbReference type="InterPro" id="IPR000843">
    <property type="entry name" value="HTH_LacI"/>
</dbReference>
<keyword evidence="1" id="KW-0678">Repressor</keyword>
<proteinExistence type="predicted"/>
<dbReference type="Pfam" id="PF00356">
    <property type="entry name" value="LacI"/>
    <property type="match status" value="1"/>
</dbReference>
<evidence type="ECO:0000256" key="2">
    <source>
        <dbReference type="ARBA" id="ARBA00023015"/>
    </source>
</evidence>
<evidence type="ECO:0000259" key="5">
    <source>
        <dbReference type="PROSITE" id="PS50932"/>
    </source>
</evidence>
<feature type="domain" description="HTH lacI-type" evidence="5">
    <location>
        <begin position="8"/>
        <end position="62"/>
    </location>
</feature>
<dbReference type="InterPro" id="IPR010982">
    <property type="entry name" value="Lambda_DNA-bd_dom_sf"/>
</dbReference>
<evidence type="ECO:0000256" key="1">
    <source>
        <dbReference type="ARBA" id="ARBA00022491"/>
    </source>
</evidence>
<keyword evidence="3" id="KW-0238">DNA-binding</keyword>
<keyword evidence="4" id="KW-0804">Transcription</keyword>
<dbReference type="PROSITE" id="PS50932">
    <property type="entry name" value="HTH_LACI_2"/>
    <property type="match status" value="1"/>
</dbReference>
<evidence type="ECO:0000256" key="3">
    <source>
        <dbReference type="ARBA" id="ARBA00023125"/>
    </source>
</evidence>
<dbReference type="EMBL" id="PKKO01000003">
    <property type="protein sequence ID" value="PKY72498.1"/>
    <property type="molecule type" value="Genomic_DNA"/>
</dbReference>
<dbReference type="Proteomes" id="UP000235122">
    <property type="component" value="Unassembled WGS sequence"/>
</dbReference>